<feature type="region of interest" description="Disordered" evidence="1">
    <location>
        <begin position="1"/>
        <end position="33"/>
    </location>
</feature>
<dbReference type="EMBL" id="BMTD01000036">
    <property type="protein sequence ID" value="GGV29367.1"/>
    <property type="molecule type" value="Genomic_DNA"/>
</dbReference>
<comment type="caution">
    <text evidence="2">The sequence shown here is derived from an EMBL/GenBank/DDBJ whole genome shotgun (WGS) entry which is preliminary data.</text>
</comment>
<sequence length="127" mass="13720">MTGQLIEEPRPGADRPVLASAGAPGKGEQPWSLPLSRTARTVVIRPVRRCRWAQPEEAPRPAPAADAYMDSGRDETGLVDLAEVLGARPARRAVGGAPVPAGREDAHRIPEHAKETVRDVRDIAVHW</sequence>
<reference evidence="2" key="2">
    <citation type="submission" date="2020-09" db="EMBL/GenBank/DDBJ databases">
        <authorList>
            <person name="Sun Q."/>
            <person name="Ohkuma M."/>
        </authorList>
    </citation>
    <scope>NUCLEOTIDE SEQUENCE</scope>
    <source>
        <strain evidence="2">JCM 4369</strain>
    </source>
</reference>
<feature type="compositionally biased region" description="Low complexity" evidence="1">
    <location>
        <begin position="92"/>
        <end position="101"/>
    </location>
</feature>
<evidence type="ECO:0000313" key="3">
    <source>
        <dbReference type="Proteomes" id="UP000618795"/>
    </source>
</evidence>
<evidence type="ECO:0000256" key="1">
    <source>
        <dbReference type="SAM" id="MobiDB-lite"/>
    </source>
</evidence>
<accession>A0A918IJX5</accession>
<name>A0A918IJX5_9ACTN</name>
<reference evidence="2" key="1">
    <citation type="journal article" date="2014" name="Int. J. Syst. Evol. Microbiol.">
        <title>Complete genome sequence of Corynebacterium casei LMG S-19264T (=DSM 44701T), isolated from a smear-ripened cheese.</title>
        <authorList>
            <consortium name="US DOE Joint Genome Institute (JGI-PGF)"/>
            <person name="Walter F."/>
            <person name="Albersmeier A."/>
            <person name="Kalinowski J."/>
            <person name="Ruckert C."/>
        </authorList>
    </citation>
    <scope>NUCLEOTIDE SEQUENCE</scope>
    <source>
        <strain evidence="2">JCM 4369</strain>
    </source>
</reference>
<dbReference type="AlphaFoldDB" id="A0A918IJX5"/>
<organism evidence="2 3">
    <name type="scientific">Streptomyces filipinensis</name>
    <dbReference type="NCBI Taxonomy" id="66887"/>
    <lineage>
        <taxon>Bacteria</taxon>
        <taxon>Bacillati</taxon>
        <taxon>Actinomycetota</taxon>
        <taxon>Actinomycetes</taxon>
        <taxon>Kitasatosporales</taxon>
        <taxon>Streptomycetaceae</taxon>
        <taxon>Streptomyces</taxon>
    </lineage>
</organism>
<proteinExistence type="predicted"/>
<dbReference type="Proteomes" id="UP000618795">
    <property type="component" value="Unassembled WGS sequence"/>
</dbReference>
<feature type="compositionally biased region" description="Basic and acidic residues" evidence="1">
    <location>
        <begin position="102"/>
        <end position="112"/>
    </location>
</feature>
<keyword evidence="3" id="KW-1185">Reference proteome</keyword>
<evidence type="ECO:0000313" key="2">
    <source>
        <dbReference type="EMBL" id="GGV29367.1"/>
    </source>
</evidence>
<feature type="region of interest" description="Disordered" evidence="1">
    <location>
        <begin position="92"/>
        <end position="112"/>
    </location>
</feature>
<gene>
    <name evidence="2" type="ORF">GCM10010260_82330</name>
</gene>
<protein>
    <submittedName>
        <fullName evidence="2">Uncharacterized protein</fullName>
    </submittedName>
</protein>